<dbReference type="EMBL" id="JACJII010000001">
    <property type="protein sequence ID" value="MBA9003850.1"/>
    <property type="molecule type" value="Genomic_DNA"/>
</dbReference>
<evidence type="ECO:0000259" key="1">
    <source>
        <dbReference type="Pfam" id="PF16561"/>
    </source>
</evidence>
<feature type="domain" description="AMP-activated protein kinase glycogen-binding" evidence="1">
    <location>
        <begin position="24"/>
        <end position="89"/>
    </location>
</feature>
<dbReference type="CDD" id="cd07184">
    <property type="entry name" value="E_set_Isoamylase_like_N"/>
    <property type="match status" value="1"/>
</dbReference>
<name>A0A7W3MXS4_9ACTN</name>
<reference evidence="2 3" key="1">
    <citation type="submission" date="2020-08" db="EMBL/GenBank/DDBJ databases">
        <title>Sequencing the genomes of 1000 actinobacteria strains.</title>
        <authorList>
            <person name="Klenk H.-P."/>
        </authorList>
    </citation>
    <scope>NUCLEOTIDE SEQUENCE [LARGE SCALE GENOMIC DNA]</scope>
    <source>
        <strain evidence="2 3">DSM 45823</strain>
    </source>
</reference>
<dbReference type="Proteomes" id="UP000539313">
    <property type="component" value="Unassembled WGS sequence"/>
</dbReference>
<sequence>MLRRSRLFGHKTRVTFSLPADEPAGTVSVVGDFNDWEPGRHELLRRRNGTRSVSVTLAPGTYRFRYLGTGGLWFDDEGADSVDQQGGLITLP</sequence>
<dbReference type="AlphaFoldDB" id="A0A7W3MXS4"/>
<proteinExistence type="predicted"/>
<dbReference type="GO" id="GO:0005975">
    <property type="term" value="P:carbohydrate metabolic process"/>
    <property type="evidence" value="ECO:0007669"/>
    <property type="project" value="UniProtKB-ARBA"/>
</dbReference>
<evidence type="ECO:0000313" key="3">
    <source>
        <dbReference type="Proteomes" id="UP000539313"/>
    </source>
</evidence>
<dbReference type="InterPro" id="IPR013783">
    <property type="entry name" value="Ig-like_fold"/>
</dbReference>
<keyword evidence="3" id="KW-1185">Reference proteome</keyword>
<dbReference type="SUPFAM" id="SSF81296">
    <property type="entry name" value="E set domains"/>
    <property type="match status" value="1"/>
</dbReference>
<dbReference type="Pfam" id="PF16561">
    <property type="entry name" value="AMPK1_CBM"/>
    <property type="match status" value="1"/>
</dbReference>
<dbReference type="InterPro" id="IPR014756">
    <property type="entry name" value="Ig_E-set"/>
</dbReference>
<dbReference type="InterPro" id="IPR032640">
    <property type="entry name" value="AMPK1_CBM"/>
</dbReference>
<dbReference type="RefSeq" id="WP_182705502.1">
    <property type="nucleotide sequence ID" value="NZ_JACJII010000001.1"/>
</dbReference>
<protein>
    <submittedName>
        <fullName evidence="2">1,4-alpha-glucan branching enzyme</fullName>
    </submittedName>
</protein>
<evidence type="ECO:0000313" key="2">
    <source>
        <dbReference type="EMBL" id="MBA9003850.1"/>
    </source>
</evidence>
<accession>A0A7W3MXS4</accession>
<dbReference type="Gene3D" id="2.60.40.10">
    <property type="entry name" value="Immunoglobulins"/>
    <property type="match status" value="1"/>
</dbReference>
<gene>
    <name evidence="2" type="ORF">HNR21_002732</name>
</gene>
<comment type="caution">
    <text evidence="2">The sequence shown here is derived from an EMBL/GenBank/DDBJ whole genome shotgun (WGS) entry which is preliminary data.</text>
</comment>
<organism evidence="2 3">
    <name type="scientific">Thermomonospora cellulosilytica</name>
    <dbReference type="NCBI Taxonomy" id="1411118"/>
    <lineage>
        <taxon>Bacteria</taxon>
        <taxon>Bacillati</taxon>
        <taxon>Actinomycetota</taxon>
        <taxon>Actinomycetes</taxon>
        <taxon>Streptosporangiales</taxon>
        <taxon>Thermomonosporaceae</taxon>
        <taxon>Thermomonospora</taxon>
    </lineage>
</organism>